<evidence type="ECO:0000256" key="2">
    <source>
        <dbReference type="SAM" id="MobiDB-lite"/>
    </source>
</evidence>
<dbReference type="EMBL" id="MPJW01000026">
    <property type="protein sequence ID" value="OLU43063.1"/>
    <property type="molecule type" value="Genomic_DNA"/>
</dbReference>
<feature type="coiled-coil region" evidence="1">
    <location>
        <begin position="18"/>
        <end position="66"/>
    </location>
</feature>
<dbReference type="PANTHER" id="PTHR33678">
    <property type="entry name" value="BLL1576 PROTEIN"/>
    <property type="match status" value="1"/>
</dbReference>
<evidence type="ECO:0000313" key="5">
    <source>
        <dbReference type="EMBL" id="OLU43063.1"/>
    </source>
</evidence>
<dbReference type="InterPro" id="IPR004291">
    <property type="entry name" value="Transposase_IS66_central"/>
</dbReference>
<feature type="compositionally biased region" description="Basic residues" evidence="2">
    <location>
        <begin position="107"/>
        <end position="118"/>
    </location>
</feature>
<organism evidence="5 6">
    <name type="scientific">Ileibacterium valens</name>
    <dbReference type="NCBI Taxonomy" id="1862668"/>
    <lineage>
        <taxon>Bacteria</taxon>
        <taxon>Bacillati</taxon>
        <taxon>Bacillota</taxon>
        <taxon>Erysipelotrichia</taxon>
        <taxon>Erysipelotrichales</taxon>
        <taxon>Erysipelotrichaceae</taxon>
        <taxon>Ileibacterium</taxon>
    </lineage>
</organism>
<feature type="domain" description="Transposase IS66 zinc-finger binding" evidence="4">
    <location>
        <begin position="146"/>
        <end position="189"/>
    </location>
</feature>
<dbReference type="InterPro" id="IPR024474">
    <property type="entry name" value="Znf_dom_IS66"/>
</dbReference>
<evidence type="ECO:0000256" key="1">
    <source>
        <dbReference type="SAM" id="Coils"/>
    </source>
</evidence>
<dbReference type="RefSeq" id="WP_143356874.1">
    <property type="nucleotide sequence ID" value="NZ_MPJW01000026.1"/>
</dbReference>
<protein>
    <submittedName>
        <fullName evidence="5">Uncharacterized protein</fullName>
    </submittedName>
</protein>
<feature type="compositionally biased region" description="Basic and acidic residues" evidence="2">
    <location>
        <begin position="82"/>
        <end position="92"/>
    </location>
</feature>
<dbReference type="Proteomes" id="UP000186341">
    <property type="component" value="Unassembled WGS sequence"/>
</dbReference>
<keyword evidence="1" id="KW-0175">Coiled coil</keyword>
<accession>A0A1U7NJ36</accession>
<dbReference type="AlphaFoldDB" id="A0A1U7NJ36"/>
<sequence length="321" mass="36844">MSEINTSNISENQFFHQLVELNKAINKLTIQYEKSQEENEANRKLIKSLTEQLDQANATILDLSAQIKLMAAQKYGRRSEKRKPDKKDDHDQPSGPSAKTPAPGPSARKRPVRSKARKPKESLEDLIKKMNLPVTDELHELSEDQRICSVCGTELTPIGRKLVRHEVRYIPGKLEIIRHYSVSYGCPECKRKSRDPRYLPGEFDIHPVMAKAPESLLFGKWVSPSLMALVITLKALYQLPVNRIRSIFSDLDFYAPSVSALNSWVNECAQTYFKPLFERMKSILVGRPQLCADETTLQVINESHTRRKSKSYLWQYRTVDM</sequence>
<dbReference type="Pfam" id="PF13005">
    <property type="entry name" value="zf-IS66"/>
    <property type="match status" value="1"/>
</dbReference>
<feature type="region of interest" description="Disordered" evidence="2">
    <location>
        <begin position="74"/>
        <end position="126"/>
    </location>
</feature>
<reference evidence="5 6" key="1">
    <citation type="submission" date="2016-11" db="EMBL/GenBank/DDBJ databases">
        <title>Description of two novel members of the family Erysipelotrichaceae: Ileibacterium lipovorans gen. nov., sp. nov. and Dubosiella newyorkensis, gen. nov., sp. nov.</title>
        <authorList>
            <person name="Cox L.M."/>
            <person name="Sohn J."/>
            <person name="Tyrrell K.L."/>
            <person name="Citron D.M."/>
            <person name="Lawson P.A."/>
            <person name="Patel N.B."/>
            <person name="Iizumi T."/>
            <person name="Perez-Perez G.I."/>
            <person name="Goldstein E.J."/>
            <person name="Blaser M.J."/>
        </authorList>
    </citation>
    <scope>NUCLEOTIDE SEQUENCE [LARGE SCALE GENOMIC DNA]</scope>
    <source>
        <strain evidence="5 6">NYU-BL-A3</strain>
    </source>
</reference>
<feature type="domain" description="Transposase IS66 central" evidence="3">
    <location>
        <begin position="221"/>
        <end position="319"/>
    </location>
</feature>
<dbReference type="PANTHER" id="PTHR33678:SF1">
    <property type="entry name" value="BLL1576 PROTEIN"/>
    <property type="match status" value="1"/>
</dbReference>
<keyword evidence="6" id="KW-1185">Reference proteome</keyword>
<dbReference type="OrthoDB" id="1643607at2"/>
<gene>
    <name evidence="5" type="ORF">BO222_00705</name>
</gene>
<evidence type="ECO:0000259" key="3">
    <source>
        <dbReference type="Pfam" id="PF03050"/>
    </source>
</evidence>
<dbReference type="Pfam" id="PF03050">
    <property type="entry name" value="DDE_Tnp_IS66"/>
    <property type="match status" value="1"/>
</dbReference>
<dbReference type="GeneID" id="82201768"/>
<comment type="caution">
    <text evidence="5">The sequence shown here is derived from an EMBL/GenBank/DDBJ whole genome shotgun (WGS) entry which is preliminary data.</text>
</comment>
<proteinExistence type="predicted"/>
<evidence type="ECO:0000259" key="4">
    <source>
        <dbReference type="Pfam" id="PF13005"/>
    </source>
</evidence>
<evidence type="ECO:0000313" key="6">
    <source>
        <dbReference type="Proteomes" id="UP000186341"/>
    </source>
</evidence>
<feature type="non-terminal residue" evidence="5">
    <location>
        <position position="321"/>
    </location>
</feature>
<dbReference type="InterPro" id="IPR052344">
    <property type="entry name" value="Transposase-related"/>
</dbReference>
<name>A0A1U7NJ36_9FIRM</name>